<protein>
    <submittedName>
        <fullName evidence="1">Uncharacterized protein</fullName>
    </submittedName>
</protein>
<keyword evidence="2" id="KW-1185">Reference proteome</keyword>
<gene>
    <name evidence="1" type="ORF">GQ607_005668</name>
</gene>
<dbReference type="Proteomes" id="UP000434172">
    <property type="component" value="Unassembled WGS sequence"/>
</dbReference>
<dbReference type="EMBL" id="WOWK01000025">
    <property type="protein sequence ID" value="KAF0327185.1"/>
    <property type="molecule type" value="Genomic_DNA"/>
</dbReference>
<evidence type="ECO:0000313" key="1">
    <source>
        <dbReference type="EMBL" id="KAF0327185.1"/>
    </source>
</evidence>
<sequence length="92" mass="10079">MNDGPVRQWRAGLVCDLNDLCIEPVTKIKGGWADCQPVLDLGFSPKVSPMPLHDFPREQLSNFNGFHREANGVHKASSSMMSGGSKSPAVRR</sequence>
<proteinExistence type="predicted"/>
<comment type="caution">
    <text evidence="1">The sequence shown here is derived from an EMBL/GenBank/DDBJ whole genome shotgun (WGS) entry which is preliminary data.</text>
</comment>
<reference evidence="1 2" key="1">
    <citation type="submission" date="2019-12" db="EMBL/GenBank/DDBJ databases">
        <title>A genome sequence resource for the geographically widespread anthracnose pathogen Colletotrichum asianum.</title>
        <authorList>
            <person name="Meng Y."/>
        </authorList>
    </citation>
    <scope>NUCLEOTIDE SEQUENCE [LARGE SCALE GENOMIC DNA]</scope>
    <source>
        <strain evidence="1 2">ICMP 18580</strain>
    </source>
</reference>
<dbReference type="AlphaFoldDB" id="A0A8H3WIP6"/>
<evidence type="ECO:0000313" key="2">
    <source>
        <dbReference type="Proteomes" id="UP000434172"/>
    </source>
</evidence>
<name>A0A8H3WIP6_9PEZI</name>
<organism evidence="1 2">
    <name type="scientific">Colletotrichum asianum</name>
    <dbReference type="NCBI Taxonomy" id="702518"/>
    <lineage>
        <taxon>Eukaryota</taxon>
        <taxon>Fungi</taxon>
        <taxon>Dikarya</taxon>
        <taxon>Ascomycota</taxon>
        <taxon>Pezizomycotina</taxon>
        <taxon>Sordariomycetes</taxon>
        <taxon>Hypocreomycetidae</taxon>
        <taxon>Glomerellales</taxon>
        <taxon>Glomerellaceae</taxon>
        <taxon>Colletotrichum</taxon>
        <taxon>Colletotrichum gloeosporioides species complex</taxon>
    </lineage>
</organism>
<accession>A0A8H3WIP6</accession>